<organism evidence="1 2">
    <name type="scientific">Trichoderma gamsii</name>
    <dbReference type="NCBI Taxonomy" id="398673"/>
    <lineage>
        <taxon>Eukaryota</taxon>
        <taxon>Fungi</taxon>
        <taxon>Dikarya</taxon>
        <taxon>Ascomycota</taxon>
        <taxon>Pezizomycotina</taxon>
        <taxon>Sordariomycetes</taxon>
        <taxon>Hypocreomycetidae</taxon>
        <taxon>Hypocreales</taxon>
        <taxon>Hypocreaceae</taxon>
        <taxon>Trichoderma</taxon>
    </lineage>
</organism>
<gene>
    <name evidence="1" type="ORF">TGAM01_v207506</name>
</gene>
<keyword evidence="2" id="KW-1185">Reference proteome</keyword>
<proteinExistence type="predicted"/>
<name>A0A2P4ZGZ5_9HYPO</name>
<dbReference type="AlphaFoldDB" id="A0A2P4ZGZ5"/>
<dbReference type="EMBL" id="JPDN02000028">
    <property type="protein sequence ID" value="PON23562.1"/>
    <property type="molecule type" value="Genomic_DNA"/>
</dbReference>
<evidence type="ECO:0000313" key="1">
    <source>
        <dbReference type="EMBL" id="PON23562.1"/>
    </source>
</evidence>
<evidence type="ECO:0000313" key="2">
    <source>
        <dbReference type="Proteomes" id="UP000054821"/>
    </source>
</evidence>
<dbReference type="Proteomes" id="UP000054821">
    <property type="component" value="Unassembled WGS sequence"/>
</dbReference>
<reference evidence="1 2" key="1">
    <citation type="journal article" date="2016" name="Genome Announc.">
        <title>Draft Whole-Genome Sequence of Trichoderma gamsii T6085, a Promising Biocontrol Agent of Fusarium Head Blight on Wheat.</title>
        <authorList>
            <person name="Baroncelli R."/>
            <person name="Zapparata A."/>
            <person name="Piaggeschi G."/>
            <person name="Sarrocco S."/>
            <person name="Vannacci G."/>
        </authorList>
    </citation>
    <scope>NUCLEOTIDE SEQUENCE [LARGE SCALE GENOMIC DNA]</scope>
    <source>
        <strain evidence="1 2">T6085</strain>
    </source>
</reference>
<dbReference type="RefSeq" id="XP_018661200.1">
    <property type="nucleotide sequence ID" value="XM_018805540.1"/>
</dbReference>
<comment type="caution">
    <text evidence="1">The sequence shown here is derived from an EMBL/GenBank/DDBJ whole genome shotgun (WGS) entry which is preliminary data.</text>
</comment>
<dbReference type="GeneID" id="29985623"/>
<sequence>MCIRQLAAILSSPLIGKQWASSEVEEGEASQEVLGEAGNRYSKATKAIGAAHPRLGIGLAARVYKHKWPRRRAGKTWLIVTEAEAETWRLEAGFIISANDSEVDSTAK</sequence>
<protein>
    <submittedName>
        <fullName evidence="1">Uncharacterized protein</fullName>
    </submittedName>
</protein>
<accession>A0A2P4ZGZ5</accession>